<feature type="domain" description="Histidine kinase" evidence="12">
    <location>
        <begin position="394"/>
        <end position="609"/>
    </location>
</feature>
<dbReference type="InterPro" id="IPR011006">
    <property type="entry name" value="CheY-like_superfamily"/>
</dbReference>
<dbReference type="GO" id="GO:0005524">
    <property type="term" value="F:ATP binding"/>
    <property type="evidence" value="ECO:0007669"/>
    <property type="project" value="UniProtKB-KW"/>
</dbReference>
<sequence length="745" mass="87566">MESLYDKMMNCNKNNKILYINTDFIIKNNNTKVIRDFILYSIKNGEKTFIFTDDFLYTDLKLVFNNKYNIIKDYLNKNILSIRFYSKSNVLDDLNKFYKILEEEIKYRNKINIIWDFKNLSRYINKMKKINMYISKLNFNDEGKIRNLVYVNNYCNLNMFEDLYMEFESIIVLDRDKELYFDGNEDLSKTLWLLNSNAQLRYQNENLLSFNSTFSNMPKTYNKAEFTQLVMKKLKEICNIDFCIMYSKNKLKENVLGLDSYLGITKKHKYYIMNHRNLILYQKSINKDTLVKETSKYIDFTKIEDKELKTILLQELDIYSVITIYVEYYDLTKGVISIGRYGHNRRMIKEELRHLNSICKSAFCIIQEQNKFFELQNKFIESEKLRAMGEMAAGIAHDVNNVLTPIVGSIQLLKDNNEKNKNLIKQLEVIEICAYDGMNITNKIKRFTKKYNLNYGLETFNIDNIIRDSINLTKNKWLTESALNGININVISKLNSNAKVKGNETEIREVFINIIKNAIDAISEEGYIEVTSQVKKNNVIIEFRDNGVGMNREVIKRAFEPFFTTKGKKGSGLGLSVSYKIIQDHGGTMKIESKEDFGTVFYIELPICDYIKDINFNKKNVKVNFQGNVLVVDDQYEVRKIISDMIKSITKAKVKICDNSNIKNEIKKRNYDIIICDFSMPGLNGIQISNIAKNINKDIFFCLMTGWLGDFDENMIKNIDHILNKPINLDKLKNIFITYENYRYK</sequence>
<dbReference type="PROSITE" id="PS50109">
    <property type="entry name" value="HIS_KIN"/>
    <property type="match status" value="1"/>
</dbReference>
<dbReference type="InterPro" id="IPR003661">
    <property type="entry name" value="HisK_dim/P_dom"/>
</dbReference>
<dbReference type="InterPro" id="IPR003594">
    <property type="entry name" value="HATPase_dom"/>
</dbReference>
<dbReference type="PANTHER" id="PTHR43065:SF46">
    <property type="entry name" value="C4-DICARBOXYLATE TRANSPORT SENSOR PROTEIN DCTB"/>
    <property type="match status" value="1"/>
</dbReference>
<dbReference type="AlphaFoldDB" id="A0A2X2W3E2"/>
<dbReference type="SUPFAM" id="SSF47384">
    <property type="entry name" value="Homodimeric domain of signal transducing histidine kinase"/>
    <property type="match status" value="1"/>
</dbReference>
<gene>
    <name evidence="14" type="primary">kinE</name>
    <name evidence="14" type="ORF">NCTC13028_01613</name>
</gene>
<dbReference type="SMART" id="SM00448">
    <property type="entry name" value="REC"/>
    <property type="match status" value="1"/>
</dbReference>
<evidence type="ECO:0000259" key="12">
    <source>
        <dbReference type="PROSITE" id="PS50109"/>
    </source>
</evidence>
<keyword evidence="7 14" id="KW-0418">Kinase</keyword>
<dbReference type="Pfam" id="PF00072">
    <property type="entry name" value="Response_reg"/>
    <property type="match status" value="1"/>
</dbReference>
<evidence type="ECO:0000256" key="1">
    <source>
        <dbReference type="ARBA" id="ARBA00000085"/>
    </source>
</evidence>
<dbReference type="InterPro" id="IPR036097">
    <property type="entry name" value="HisK_dim/P_sf"/>
</dbReference>
<dbReference type="SMART" id="SM00387">
    <property type="entry name" value="HATPase_c"/>
    <property type="match status" value="1"/>
</dbReference>
<keyword evidence="6" id="KW-0547">Nucleotide-binding</keyword>
<evidence type="ECO:0000256" key="3">
    <source>
        <dbReference type="ARBA" id="ARBA00018672"/>
    </source>
</evidence>
<organism evidence="14 15">
    <name type="scientific">Clostridium cochlearium</name>
    <dbReference type="NCBI Taxonomy" id="1494"/>
    <lineage>
        <taxon>Bacteria</taxon>
        <taxon>Bacillati</taxon>
        <taxon>Bacillota</taxon>
        <taxon>Clostridia</taxon>
        <taxon>Eubacteriales</taxon>
        <taxon>Clostridiaceae</taxon>
        <taxon>Clostridium</taxon>
    </lineage>
</organism>
<evidence type="ECO:0000256" key="10">
    <source>
        <dbReference type="ARBA" id="ARBA00024867"/>
    </source>
</evidence>
<dbReference type="InterPro" id="IPR036890">
    <property type="entry name" value="HATPase_C_sf"/>
</dbReference>
<dbReference type="EC" id="2.7.13.3" evidence="2"/>
<protein>
    <recommendedName>
        <fullName evidence="3">Stage 0 sporulation protein A homolog</fullName>
        <ecNumber evidence="2">2.7.13.3</ecNumber>
    </recommendedName>
</protein>
<evidence type="ECO:0000256" key="11">
    <source>
        <dbReference type="PROSITE-ProRule" id="PRU00169"/>
    </source>
</evidence>
<evidence type="ECO:0000256" key="6">
    <source>
        <dbReference type="ARBA" id="ARBA00022741"/>
    </source>
</evidence>
<keyword evidence="9" id="KW-0902">Two-component regulatory system</keyword>
<dbReference type="PANTHER" id="PTHR43065">
    <property type="entry name" value="SENSOR HISTIDINE KINASE"/>
    <property type="match status" value="1"/>
</dbReference>
<feature type="modified residue" description="4-aspartylphosphate" evidence="11">
    <location>
        <position position="677"/>
    </location>
</feature>
<accession>A0A2X2W3E2</accession>
<dbReference type="InterPro" id="IPR001789">
    <property type="entry name" value="Sig_transdc_resp-reg_receiver"/>
</dbReference>
<reference evidence="14 15" key="1">
    <citation type="submission" date="2018-06" db="EMBL/GenBank/DDBJ databases">
        <authorList>
            <consortium name="Pathogen Informatics"/>
            <person name="Doyle S."/>
        </authorList>
    </citation>
    <scope>NUCLEOTIDE SEQUENCE [LARGE SCALE GENOMIC DNA]</scope>
    <source>
        <strain evidence="14 15">NCTC13028</strain>
    </source>
</reference>
<feature type="domain" description="Response regulatory" evidence="13">
    <location>
        <begin position="628"/>
        <end position="740"/>
    </location>
</feature>
<dbReference type="PRINTS" id="PR00344">
    <property type="entry name" value="BCTRLSENSOR"/>
</dbReference>
<name>A0A2X2W3E2_CLOCO</name>
<dbReference type="GO" id="GO:0000155">
    <property type="term" value="F:phosphorelay sensor kinase activity"/>
    <property type="evidence" value="ECO:0007669"/>
    <property type="project" value="InterPro"/>
</dbReference>
<evidence type="ECO:0000256" key="9">
    <source>
        <dbReference type="ARBA" id="ARBA00023012"/>
    </source>
</evidence>
<evidence type="ECO:0000313" key="14">
    <source>
        <dbReference type="EMBL" id="SQB35014.1"/>
    </source>
</evidence>
<evidence type="ECO:0000256" key="7">
    <source>
        <dbReference type="ARBA" id="ARBA00022777"/>
    </source>
</evidence>
<evidence type="ECO:0000256" key="4">
    <source>
        <dbReference type="ARBA" id="ARBA00022553"/>
    </source>
</evidence>
<evidence type="ECO:0000313" key="15">
    <source>
        <dbReference type="Proteomes" id="UP000250223"/>
    </source>
</evidence>
<dbReference type="Gene3D" id="1.10.287.130">
    <property type="match status" value="1"/>
</dbReference>
<comment type="function">
    <text evidence="10">May play the central regulatory role in sporulation. It may be an element of the effector pathway responsible for the activation of sporulation genes in response to nutritional stress. Spo0A may act in concert with spo0H (a sigma factor) to control the expression of some genes that are critical to the sporulation process.</text>
</comment>
<dbReference type="CDD" id="cd00156">
    <property type="entry name" value="REC"/>
    <property type="match status" value="1"/>
</dbReference>
<dbReference type="Pfam" id="PF02518">
    <property type="entry name" value="HATPase_c"/>
    <property type="match status" value="1"/>
</dbReference>
<evidence type="ECO:0000256" key="8">
    <source>
        <dbReference type="ARBA" id="ARBA00022840"/>
    </source>
</evidence>
<dbReference type="RefSeq" id="WP_111921523.1">
    <property type="nucleotide sequence ID" value="NZ_UAWC01000022.1"/>
</dbReference>
<dbReference type="Gene3D" id="3.30.565.10">
    <property type="entry name" value="Histidine kinase-like ATPase, C-terminal domain"/>
    <property type="match status" value="1"/>
</dbReference>
<dbReference type="EMBL" id="UAWC01000022">
    <property type="protein sequence ID" value="SQB35014.1"/>
    <property type="molecule type" value="Genomic_DNA"/>
</dbReference>
<dbReference type="SUPFAM" id="SSF55874">
    <property type="entry name" value="ATPase domain of HSP90 chaperone/DNA topoisomerase II/histidine kinase"/>
    <property type="match status" value="1"/>
</dbReference>
<evidence type="ECO:0000259" key="13">
    <source>
        <dbReference type="PROSITE" id="PS50110"/>
    </source>
</evidence>
<evidence type="ECO:0000256" key="2">
    <source>
        <dbReference type="ARBA" id="ARBA00012438"/>
    </source>
</evidence>
<dbReference type="PROSITE" id="PS50110">
    <property type="entry name" value="RESPONSE_REGULATORY"/>
    <property type="match status" value="1"/>
</dbReference>
<dbReference type="Proteomes" id="UP000250223">
    <property type="component" value="Unassembled WGS sequence"/>
</dbReference>
<keyword evidence="4 11" id="KW-0597">Phosphoprotein</keyword>
<dbReference type="InterPro" id="IPR004358">
    <property type="entry name" value="Sig_transdc_His_kin-like_C"/>
</dbReference>
<dbReference type="Gene3D" id="3.40.50.2300">
    <property type="match status" value="1"/>
</dbReference>
<keyword evidence="5 14" id="KW-0808">Transferase</keyword>
<dbReference type="SUPFAM" id="SSF52172">
    <property type="entry name" value="CheY-like"/>
    <property type="match status" value="1"/>
</dbReference>
<keyword evidence="8" id="KW-0067">ATP-binding</keyword>
<proteinExistence type="predicted"/>
<dbReference type="InterPro" id="IPR005467">
    <property type="entry name" value="His_kinase_dom"/>
</dbReference>
<dbReference type="CDD" id="cd00082">
    <property type="entry name" value="HisKA"/>
    <property type="match status" value="1"/>
</dbReference>
<evidence type="ECO:0000256" key="5">
    <source>
        <dbReference type="ARBA" id="ARBA00022679"/>
    </source>
</evidence>
<comment type="catalytic activity">
    <reaction evidence="1">
        <text>ATP + protein L-histidine = ADP + protein N-phospho-L-histidine.</text>
        <dbReference type="EC" id="2.7.13.3"/>
    </reaction>
</comment>